<organism evidence="2 3">
    <name type="scientific">Chromobacterium vaccinii</name>
    <dbReference type="NCBI Taxonomy" id="1108595"/>
    <lineage>
        <taxon>Bacteria</taxon>
        <taxon>Pseudomonadati</taxon>
        <taxon>Pseudomonadota</taxon>
        <taxon>Betaproteobacteria</taxon>
        <taxon>Neisseriales</taxon>
        <taxon>Chromobacteriaceae</taxon>
        <taxon>Chromobacterium</taxon>
    </lineage>
</organism>
<accession>A0A1D9LIT5</accession>
<dbReference type="AlphaFoldDB" id="A0A1D9LIT5"/>
<gene>
    <name evidence="2" type="ORF">BKX93_15120</name>
</gene>
<evidence type="ECO:0000313" key="2">
    <source>
        <dbReference type="EMBL" id="AOZ51200.1"/>
    </source>
</evidence>
<feature type="signal peptide" evidence="1">
    <location>
        <begin position="1"/>
        <end position="21"/>
    </location>
</feature>
<sequence>MSRYSLLAGAVLLAASWPALADPSIGNNGSQTIGMGALSILAAPVVSVGGASQGHGESALGPVLAVTGSAYVIAGIVQGAGDVAELTLDSVQGGAKLLVKASGSAVKASGAAVGAAVQVTATASGTLLVASGKVLAFIPNKVGEALLEHSRIPG</sequence>
<dbReference type="RefSeq" id="WP_046155264.1">
    <property type="nucleotide sequence ID" value="NZ_CP017707.1"/>
</dbReference>
<feature type="chain" id="PRO_5009443165" description="DUF5666 domain-containing protein" evidence="1">
    <location>
        <begin position="22"/>
        <end position="154"/>
    </location>
</feature>
<dbReference type="Proteomes" id="UP000178776">
    <property type="component" value="Chromosome"/>
</dbReference>
<dbReference type="EMBL" id="CP017707">
    <property type="protein sequence ID" value="AOZ51200.1"/>
    <property type="molecule type" value="Genomic_DNA"/>
</dbReference>
<dbReference type="GeneID" id="68842539"/>
<protein>
    <recommendedName>
        <fullName evidence="4">DUF5666 domain-containing protein</fullName>
    </recommendedName>
</protein>
<keyword evidence="1" id="KW-0732">Signal</keyword>
<evidence type="ECO:0008006" key="4">
    <source>
        <dbReference type="Google" id="ProtNLM"/>
    </source>
</evidence>
<evidence type="ECO:0000256" key="1">
    <source>
        <dbReference type="SAM" id="SignalP"/>
    </source>
</evidence>
<dbReference type="STRING" id="1108595.BKX93_15120"/>
<reference evidence="2 3" key="1">
    <citation type="submission" date="2016-10" db="EMBL/GenBank/DDBJ databases">
        <title>Chromobacterium muskegensis sp. nov., an insecticidal bacterium isolated from Sphagnum bogs.</title>
        <authorList>
            <person name="Sparks M.E."/>
            <person name="Blackburn M.B."/>
            <person name="Gundersen-Rindal D.E."/>
            <person name="Mitchell A."/>
            <person name="Farrar R."/>
            <person name="Kuhar D."/>
        </authorList>
    </citation>
    <scope>NUCLEOTIDE SEQUENCE [LARGE SCALE GENOMIC DNA]</scope>
    <source>
        <strain evidence="2 3">21-1</strain>
    </source>
</reference>
<evidence type="ECO:0000313" key="3">
    <source>
        <dbReference type="Proteomes" id="UP000178776"/>
    </source>
</evidence>
<dbReference type="KEGG" id="cvc:BKX93_15120"/>
<proteinExistence type="predicted"/>
<name>A0A1D9LIT5_9NEIS</name>